<name>A0A1I6B804_9BACI</name>
<comment type="cofactor">
    <cofactor evidence="1">
        <name>Mg(2+)</name>
        <dbReference type="ChEBI" id="CHEBI:18420"/>
    </cofactor>
</comment>
<gene>
    <name evidence="4" type="ORF">SAMN05421670_0234</name>
</gene>
<dbReference type="InterPro" id="IPR000086">
    <property type="entry name" value="NUDIX_hydrolase_dom"/>
</dbReference>
<dbReference type="PROSITE" id="PS51462">
    <property type="entry name" value="NUDIX"/>
    <property type="match status" value="1"/>
</dbReference>
<dbReference type="RefSeq" id="WP_093538566.1">
    <property type="nucleotide sequence ID" value="NZ_FOXU01000012.1"/>
</dbReference>
<reference evidence="5" key="1">
    <citation type="submission" date="2016-10" db="EMBL/GenBank/DDBJ databases">
        <authorList>
            <person name="Varghese N."/>
            <person name="Submissions S."/>
        </authorList>
    </citation>
    <scope>NUCLEOTIDE SEQUENCE [LARGE SCALE GENOMIC DNA]</scope>
    <source>
        <strain evidence="5">DSM 11706</strain>
    </source>
</reference>
<dbReference type="OrthoDB" id="9806150at2"/>
<dbReference type="InterPro" id="IPR020084">
    <property type="entry name" value="NUDIX_hydrolase_CS"/>
</dbReference>
<dbReference type="PANTHER" id="PTHR11839">
    <property type="entry name" value="UDP/ADP-SUGAR PYROPHOSPHATASE"/>
    <property type="match status" value="1"/>
</dbReference>
<dbReference type="Proteomes" id="UP000198734">
    <property type="component" value="Unassembled WGS sequence"/>
</dbReference>
<dbReference type="GO" id="GO:0016787">
    <property type="term" value="F:hydrolase activity"/>
    <property type="evidence" value="ECO:0007669"/>
    <property type="project" value="UniProtKB-KW"/>
</dbReference>
<dbReference type="STRING" id="126156.SAMN05421670_0234"/>
<dbReference type="PANTHER" id="PTHR11839:SF18">
    <property type="entry name" value="NUDIX HYDROLASE DOMAIN-CONTAINING PROTEIN"/>
    <property type="match status" value="1"/>
</dbReference>
<dbReference type="EMBL" id="FOXU01000012">
    <property type="protein sequence ID" value="SFQ77045.1"/>
    <property type="molecule type" value="Genomic_DNA"/>
</dbReference>
<feature type="domain" description="Nudix hydrolase" evidence="3">
    <location>
        <begin position="40"/>
        <end position="170"/>
    </location>
</feature>
<keyword evidence="2" id="KW-0378">Hydrolase</keyword>
<dbReference type="SUPFAM" id="SSF55811">
    <property type="entry name" value="Nudix"/>
    <property type="match status" value="1"/>
</dbReference>
<dbReference type="Gene3D" id="3.90.79.10">
    <property type="entry name" value="Nucleoside Triphosphate Pyrophosphohydrolase"/>
    <property type="match status" value="1"/>
</dbReference>
<dbReference type="Pfam" id="PF00293">
    <property type="entry name" value="NUDIX"/>
    <property type="match status" value="1"/>
</dbReference>
<protein>
    <submittedName>
        <fullName evidence="4">NUDIX domain-containing protein</fullName>
    </submittedName>
</protein>
<dbReference type="GO" id="GO:0006753">
    <property type="term" value="P:nucleoside phosphate metabolic process"/>
    <property type="evidence" value="ECO:0007669"/>
    <property type="project" value="TreeGrafter"/>
</dbReference>
<evidence type="ECO:0000313" key="4">
    <source>
        <dbReference type="EMBL" id="SFQ77045.1"/>
    </source>
</evidence>
<proteinExistence type="predicted"/>
<dbReference type="InterPro" id="IPR015797">
    <property type="entry name" value="NUDIX_hydrolase-like_dom_sf"/>
</dbReference>
<evidence type="ECO:0000256" key="1">
    <source>
        <dbReference type="ARBA" id="ARBA00001946"/>
    </source>
</evidence>
<accession>A0A1I6B804</accession>
<evidence type="ECO:0000256" key="2">
    <source>
        <dbReference type="ARBA" id="ARBA00022801"/>
    </source>
</evidence>
<keyword evidence="5" id="KW-1185">Reference proteome</keyword>
<dbReference type="CDD" id="cd03424">
    <property type="entry name" value="NUDIX_ADPRase_Nudt5_UGPPase_Nudt14"/>
    <property type="match status" value="1"/>
</dbReference>
<organism evidence="4 5">
    <name type="scientific">Psychrobacillus psychrotolerans</name>
    <dbReference type="NCBI Taxonomy" id="126156"/>
    <lineage>
        <taxon>Bacteria</taxon>
        <taxon>Bacillati</taxon>
        <taxon>Bacillota</taxon>
        <taxon>Bacilli</taxon>
        <taxon>Bacillales</taxon>
        <taxon>Bacillaceae</taxon>
        <taxon>Psychrobacillus</taxon>
    </lineage>
</organism>
<dbReference type="GO" id="GO:0019693">
    <property type="term" value="P:ribose phosphate metabolic process"/>
    <property type="evidence" value="ECO:0007669"/>
    <property type="project" value="TreeGrafter"/>
</dbReference>
<evidence type="ECO:0000313" key="5">
    <source>
        <dbReference type="Proteomes" id="UP000198734"/>
    </source>
</evidence>
<evidence type="ECO:0000259" key="3">
    <source>
        <dbReference type="PROSITE" id="PS51462"/>
    </source>
</evidence>
<dbReference type="PROSITE" id="PS00893">
    <property type="entry name" value="NUDIX_BOX"/>
    <property type="match status" value="1"/>
</dbReference>
<dbReference type="AlphaFoldDB" id="A0A1I6B804"/>
<sequence>MKQWKTLNTEYVHKSSYGNIRKDICELPNGMVINDYFVNEYSDWVNAVVLTKENKILLVEQYRHAGNDIYLEIPAGKREHGETDEEGIIREVKEETGYISRQTPILLGEFMINPATQTNKIRTYLLLDAYKQFDQELDETEEIYVQLLDFESLGSLIKTNKIKTQLFTAHAYYLTKTFLSENP</sequence>